<dbReference type="InterPro" id="IPR018769">
    <property type="entry name" value="VgrG2_DUF2345"/>
</dbReference>
<dbReference type="InterPro" id="IPR017847">
    <property type="entry name" value="T6SS_RhsGE_Vgr_subset"/>
</dbReference>
<feature type="domain" description="Gp5/Type VI secretion system Vgr protein OB-fold" evidence="2">
    <location>
        <begin position="438"/>
        <end position="505"/>
    </location>
</feature>
<dbReference type="SUPFAM" id="SSF69279">
    <property type="entry name" value="Phage tail proteins"/>
    <property type="match status" value="2"/>
</dbReference>
<name>A0AAP5Q878_9BURK</name>
<dbReference type="InterPro" id="IPR006533">
    <property type="entry name" value="T6SS_Vgr_RhsGE"/>
</dbReference>
<accession>A0AAP5Q878</accession>
<protein>
    <submittedName>
        <fullName evidence="5">Type VI secretion system tip protein VgrG</fullName>
    </submittedName>
</protein>
<dbReference type="SUPFAM" id="SSF69255">
    <property type="entry name" value="gp5 N-terminal domain-like"/>
    <property type="match status" value="1"/>
</dbReference>
<dbReference type="RefSeq" id="WP_106356100.1">
    <property type="nucleotide sequence ID" value="NZ_CP099623.1"/>
</dbReference>
<dbReference type="NCBIfam" id="TIGR01646">
    <property type="entry name" value="vgr_GE"/>
    <property type="match status" value="1"/>
</dbReference>
<dbReference type="SUPFAM" id="SSF69349">
    <property type="entry name" value="Phage fibre proteins"/>
    <property type="match status" value="1"/>
</dbReference>
<evidence type="ECO:0000313" key="6">
    <source>
        <dbReference type="Proteomes" id="UP001246473"/>
    </source>
</evidence>
<feature type="domain" description="DUF2345" evidence="3">
    <location>
        <begin position="669"/>
        <end position="818"/>
    </location>
</feature>
<dbReference type="InterPro" id="IPR028244">
    <property type="entry name" value="T6SS_Rhs_Vgr_dom"/>
</dbReference>
<dbReference type="AlphaFoldDB" id="A0AAP5Q878"/>
<evidence type="ECO:0000259" key="3">
    <source>
        <dbReference type="Pfam" id="PF10106"/>
    </source>
</evidence>
<evidence type="ECO:0000313" key="5">
    <source>
        <dbReference type="EMBL" id="MDT8837650.1"/>
    </source>
</evidence>
<gene>
    <name evidence="5" type="ORF">ParKJ_09510</name>
</gene>
<comment type="similarity">
    <text evidence="1">Belongs to the VgrG protein family.</text>
</comment>
<dbReference type="Pfam" id="PF13296">
    <property type="entry name" value="T6SS_Vgr"/>
    <property type="match status" value="1"/>
</dbReference>
<comment type="caution">
    <text evidence="5">The sequence shown here is derived from an EMBL/GenBank/DDBJ whole genome shotgun (WGS) entry which is preliminary data.</text>
</comment>
<dbReference type="Gene3D" id="2.40.50.230">
    <property type="entry name" value="Gp5 N-terminal domain"/>
    <property type="match status" value="1"/>
</dbReference>
<dbReference type="Gene3D" id="4.10.220.110">
    <property type="match status" value="1"/>
</dbReference>
<dbReference type="Pfam" id="PF05954">
    <property type="entry name" value="Phage_GPD"/>
    <property type="match status" value="1"/>
</dbReference>
<dbReference type="PROSITE" id="PS50896">
    <property type="entry name" value="LISH"/>
    <property type="match status" value="1"/>
</dbReference>
<sequence length="951" mass="103297">MGAQDIIGAITGGLVQSDRLLKLDSPLGDNILLPQRVIGYSRIGRHCEFTVDLVSTAGAIELKTLIAQPVTLWIQQTDKSYLPHHGYVHTARRLGSESGLTSYQIGFASWMHFLRFRKDARIWQDKSADQILTDVFTMHPQAKGAFRFALSKPLPSRSFCMQYEDDWNFTHRVLESEGLFGYFEQASDGKSHTLVVTDNLDSFQPLSQQTVQFYRAGTNSETDALVQWAGTRTLQSTTLTTRTFDYKVPSSAGNPKGTSVPTLTTQGNLPQQAEVYEYTGAYTYGEQDRGDHLSKVRMEEWESRAKRFFGAGGVRSADAGHWFQLDNHPGHGTDSTQNRQFAIIETAWFVENNLPASTQAADFPHSLKSELAAAKSNHAPHDGLRVTHSDGSEGFFLVEIEAQRKVVPYRSPLEHHKPSMHLQSAIVVGPGSEEVYTDSLNRIKVHFHWDRLNEGDEKASCWVRVAMSDTGGGYGGVHVPRVGEEVLIDWAGGDCDKPLVTGRVYNGGKRPDWHSNGILSGYKSKEYQGSGYNQMVMDDATGQNRIQLYSSSTNAHLHLGYLIDQSGNTRGSYLGSGFDLKSDAYGALRADRGLYVSTHPTTNQPLDARAATDQLVNSESVIDALSQASEISQAESLKSGHEALKAFTGATQNSTIGASTSGGNTAGGGTGSANTFKRPIMLMAAPAGIAISTQKSAHITVNEHINLVSGQSTHVATGKSLVASITQKLSLFAQSAGMKLFAAKGKVEVQAHADDVELTAQKSVRLISATESIKVAAQQEILFTSAGAYIRMKDGNIEIHAPGKIDIKGAQHSFSGPARMDVNNPAFKDMPTQRLMLNTVASPSATSVVPAGMPYKLFADGALVKQGVIDRTGQVSIDHHVTTQKYTLEMANGVKHEIPVPGEYRGDAANGALANQGFHFHEGNPDGGASTVDRAVHRQKYFDLLNPGTEE</sequence>
<proteinExistence type="inferred from homology"/>
<organism evidence="5 6">
    <name type="scientific">Paraburkholderia fungorum</name>
    <dbReference type="NCBI Taxonomy" id="134537"/>
    <lineage>
        <taxon>Bacteria</taxon>
        <taxon>Pseudomonadati</taxon>
        <taxon>Pseudomonadota</taxon>
        <taxon>Betaproteobacteria</taxon>
        <taxon>Burkholderiales</taxon>
        <taxon>Burkholderiaceae</taxon>
        <taxon>Paraburkholderia</taxon>
    </lineage>
</organism>
<dbReference type="Gene3D" id="2.30.110.50">
    <property type="match status" value="1"/>
</dbReference>
<evidence type="ECO:0000259" key="2">
    <source>
        <dbReference type="Pfam" id="PF04717"/>
    </source>
</evidence>
<dbReference type="Pfam" id="PF10106">
    <property type="entry name" value="DUF2345"/>
    <property type="match status" value="1"/>
</dbReference>
<evidence type="ECO:0000259" key="4">
    <source>
        <dbReference type="Pfam" id="PF13296"/>
    </source>
</evidence>
<evidence type="ECO:0000256" key="1">
    <source>
        <dbReference type="ARBA" id="ARBA00005558"/>
    </source>
</evidence>
<dbReference type="EMBL" id="JANSLM010000003">
    <property type="protein sequence ID" value="MDT8837650.1"/>
    <property type="molecule type" value="Genomic_DNA"/>
</dbReference>
<feature type="domain" description="Putative type VI secretion system Rhs element associated Vgr" evidence="4">
    <location>
        <begin position="525"/>
        <end position="628"/>
    </location>
</feature>
<dbReference type="Pfam" id="PF04717">
    <property type="entry name" value="Phage_base_V"/>
    <property type="match status" value="1"/>
</dbReference>
<dbReference type="InterPro" id="IPR006594">
    <property type="entry name" value="LisH"/>
</dbReference>
<dbReference type="InterPro" id="IPR006531">
    <property type="entry name" value="Gp5/Vgr_OB"/>
</dbReference>
<reference evidence="5" key="1">
    <citation type="submission" date="2022-08" db="EMBL/GenBank/DDBJ databases">
        <authorList>
            <person name="Kim S.-J."/>
        </authorList>
    </citation>
    <scope>NUCLEOTIDE SEQUENCE</scope>
    <source>
        <strain evidence="5">KJ</strain>
    </source>
</reference>
<dbReference type="InterPro" id="IPR037026">
    <property type="entry name" value="Vgr_OB-fold_dom_sf"/>
</dbReference>
<dbReference type="Proteomes" id="UP001246473">
    <property type="component" value="Unassembled WGS sequence"/>
</dbReference>
<dbReference type="Gene3D" id="3.55.50.10">
    <property type="entry name" value="Baseplate protein-like domains"/>
    <property type="match status" value="1"/>
</dbReference>
<dbReference type="NCBIfam" id="TIGR03361">
    <property type="entry name" value="VI_Rhs_Vgr"/>
    <property type="match status" value="1"/>
</dbReference>